<evidence type="ECO:0000313" key="3">
    <source>
        <dbReference type="Proteomes" id="UP000249005"/>
    </source>
</evidence>
<organism evidence="2 3">
    <name type="scientific">Leminorella richardii</name>
    <dbReference type="NCBI Taxonomy" id="158841"/>
    <lineage>
        <taxon>Bacteria</taxon>
        <taxon>Pseudomonadati</taxon>
        <taxon>Pseudomonadota</taxon>
        <taxon>Gammaproteobacteria</taxon>
        <taxon>Enterobacterales</taxon>
        <taxon>Budviciaceae</taxon>
        <taxon>Leminorella</taxon>
    </lineage>
</organism>
<reference evidence="2 3" key="1">
    <citation type="submission" date="2018-06" db="EMBL/GenBank/DDBJ databases">
        <authorList>
            <consortium name="Pathogen Informatics"/>
            <person name="Doyle S."/>
        </authorList>
    </citation>
    <scope>NUCLEOTIDE SEQUENCE [LARGE SCALE GENOMIC DNA]</scope>
    <source>
        <strain evidence="2 3">NCTC12151</strain>
    </source>
</reference>
<dbReference type="SUPFAM" id="SSF54523">
    <property type="entry name" value="Pili subunits"/>
    <property type="match status" value="1"/>
</dbReference>
<dbReference type="Gene3D" id="3.30.700.10">
    <property type="entry name" value="Glycoprotein, Type 4 Pilin"/>
    <property type="match status" value="1"/>
</dbReference>
<dbReference type="RefSeq" id="WP_111739289.1">
    <property type="nucleotide sequence ID" value="NZ_LR698987.1"/>
</dbReference>
<evidence type="ECO:0000313" key="2">
    <source>
        <dbReference type="EMBL" id="SQI36264.1"/>
    </source>
</evidence>
<protein>
    <submittedName>
        <fullName evidence="2">Tfp pilus assembly protein FimT</fullName>
    </submittedName>
</protein>
<proteinExistence type="predicted"/>
<dbReference type="NCBIfam" id="TIGR02532">
    <property type="entry name" value="IV_pilin_GFxxxE"/>
    <property type="match status" value="1"/>
</dbReference>
<gene>
    <name evidence="2" type="ORF">NCTC12151_00670</name>
</gene>
<comment type="subcellular location">
    <subcellularLocation>
        <location evidence="1">Membrane</location>
        <topology evidence="1">Single-pass membrane protein</topology>
    </subcellularLocation>
</comment>
<sequence length="168" mass="17732">MNTISEMKQCGLTLIELLLVMAITAILATGGVHGWQGYRQRAALAQSSSELLAFMARIQQAAHWRNETFLLHIAQGGGRSCLTVAGSPAEANCASLGGSVYWPVEENMTLALYQSEIGLGFYGLRNTAGAGHVVIKGAAGSVRVVLSATGRLRRCLEGDNSLGGIPRC</sequence>
<dbReference type="KEGG" id="lri:NCTC12151_00670"/>
<dbReference type="InterPro" id="IPR045584">
    <property type="entry name" value="Pilin-like"/>
</dbReference>
<accession>A0A2X4XI30</accession>
<keyword evidence="3" id="KW-1185">Reference proteome</keyword>
<dbReference type="EMBL" id="LS483470">
    <property type="protein sequence ID" value="SQI36264.1"/>
    <property type="molecule type" value="Genomic_DNA"/>
</dbReference>
<dbReference type="AlphaFoldDB" id="A0A2X4XI30"/>
<evidence type="ECO:0000256" key="1">
    <source>
        <dbReference type="ARBA" id="ARBA00004167"/>
    </source>
</evidence>
<dbReference type="Pfam" id="PF07963">
    <property type="entry name" value="N_methyl"/>
    <property type="match status" value="1"/>
</dbReference>
<dbReference type="GO" id="GO:0016020">
    <property type="term" value="C:membrane"/>
    <property type="evidence" value="ECO:0007669"/>
    <property type="project" value="UniProtKB-SubCell"/>
</dbReference>
<dbReference type="InterPro" id="IPR012902">
    <property type="entry name" value="N_methyl_site"/>
</dbReference>
<name>A0A2X4XI30_9GAMM</name>
<dbReference type="Proteomes" id="UP000249005">
    <property type="component" value="Chromosome 1"/>
</dbReference>
<dbReference type="OrthoDB" id="6241267at2"/>